<dbReference type="EMBL" id="OBDY01000058">
    <property type="protein sequence ID" value="SNY75627.1"/>
    <property type="molecule type" value="Genomic_DNA"/>
</dbReference>
<feature type="region of interest" description="Disordered" evidence="3">
    <location>
        <begin position="111"/>
        <end position="182"/>
    </location>
</feature>
<dbReference type="SUPFAM" id="SSF55347">
    <property type="entry name" value="Glyceraldehyde-3-phosphate dehydrogenase-like, C-terminal domain"/>
    <property type="match status" value="1"/>
</dbReference>
<feature type="domain" description="Gfo/Idh/MocA-like oxidoreductase N-terminal" evidence="4">
    <location>
        <begin position="1"/>
        <end position="110"/>
    </location>
</feature>
<feature type="domain" description="GFO/IDH/MocA-like oxidoreductase" evidence="5">
    <location>
        <begin position="231"/>
        <end position="343"/>
    </location>
</feature>
<organism evidence="6 7">
    <name type="scientific">Paractinoplanes atraurantiacus</name>
    <dbReference type="NCBI Taxonomy" id="1036182"/>
    <lineage>
        <taxon>Bacteria</taxon>
        <taxon>Bacillati</taxon>
        <taxon>Actinomycetota</taxon>
        <taxon>Actinomycetes</taxon>
        <taxon>Micromonosporales</taxon>
        <taxon>Micromonosporaceae</taxon>
        <taxon>Paractinoplanes</taxon>
    </lineage>
</organism>
<dbReference type="GO" id="GO:0000166">
    <property type="term" value="F:nucleotide binding"/>
    <property type="evidence" value="ECO:0007669"/>
    <property type="project" value="InterPro"/>
</dbReference>
<evidence type="ECO:0000256" key="1">
    <source>
        <dbReference type="ARBA" id="ARBA00010928"/>
    </source>
</evidence>
<dbReference type="Gene3D" id="3.30.360.10">
    <property type="entry name" value="Dihydrodipicolinate Reductase, domain 2"/>
    <property type="match status" value="1"/>
</dbReference>
<dbReference type="Gene3D" id="3.40.50.720">
    <property type="entry name" value="NAD(P)-binding Rossmann-like Domain"/>
    <property type="match status" value="1"/>
</dbReference>
<evidence type="ECO:0000256" key="3">
    <source>
        <dbReference type="SAM" id="MobiDB-lite"/>
    </source>
</evidence>
<evidence type="ECO:0000259" key="4">
    <source>
        <dbReference type="Pfam" id="PF01408"/>
    </source>
</evidence>
<comment type="similarity">
    <text evidence="1">Belongs to the Gfo/Idh/MocA family.</text>
</comment>
<keyword evidence="7" id="KW-1185">Reference proteome</keyword>
<dbReference type="GO" id="GO:0016491">
    <property type="term" value="F:oxidoreductase activity"/>
    <property type="evidence" value="ECO:0007669"/>
    <property type="project" value="UniProtKB-KW"/>
</dbReference>
<dbReference type="PANTHER" id="PTHR22604">
    <property type="entry name" value="OXIDOREDUCTASES"/>
    <property type="match status" value="1"/>
</dbReference>
<sequence>MRWGLLGAGAMGREALSAAADSSRAVFTAVASRSPAKARAFADATGVEHSFGSYADLLASDVVDAVYIALPVSLHTEWTIAALRAGKHVLCEKPFALSAAEAAACFDAADGTPASRSGRADPSDAAGPLRADTSAGGTFRADTSAAGPLRADTPAGGPLRADAGAPRWAAAPSSTSAAGPLPAGASAAAVPGTLAAAGAARAEAESEASGVVGRLVCAEGFMYRHHPQTALARSLVASGAIGSVAFIRSALTVSVPPDDIRRSVALGGGALLDLGCYCVSATRLFGGPPINVSATYIPDGPGGVDLRVAATLTLADGVLAQFDVGLDLPRRDELEVVGTEGRLVIPDPWLCRAGYVELTHGDITERRFADSPSGTHGASTSDLPSGTHDDASSYDLPSGTRDDASSYDLPSGTRDDASSYDLPSGTHDASTSDAYRFEFDAVSAAILGGAPLEFGRDDAVEQASVLSAVRAAYLGQ</sequence>
<protein>
    <submittedName>
        <fullName evidence="6">Oxidoreductase family, NAD-binding Rossmann fold</fullName>
    </submittedName>
</protein>
<dbReference type="InterPro" id="IPR055170">
    <property type="entry name" value="GFO_IDH_MocA-like_dom"/>
</dbReference>
<evidence type="ECO:0000313" key="6">
    <source>
        <dbReference type="EMBL" id="SNY75627.1"/>
    </source>
</evidence>
<evidence type="ECO:0000313" key="7">
    <source>
        <dbReference type="Proteomes" id="UP000219612"/>
    </source>
</evidence>
<dbReference type="Pfam" id="PF01408">
    <property type="entry name" value="GFO_IDH_MocA"/>
    <property type="match status" value="1"/>
</dbReference>
<evidence type="ECO:0000259" key="5">
    <source>
        <dbReference type="Pfam" id="PF22725"/>
    </source>
</evidence>
<proteinExistence type="inferred from homology"/>
<keyword evidence="2" id="KW-0560">Oxidoreductase</keyword>
<gene>
    <name evidence="6" type="ORF">SAMN05421748_15812</name>
</gene>
<dbReference type="Proteomes" id="UP000219612">
    <property type="component" value="Unassembled WGS sequence"/>
</dbReference>
<feature type="compositionally biased region" description="Polar residues" evidence="3">
    <location>
        <begin position="372"/>
        <end position="384"/>
    </location>
</feature>
<feature type="region of interest" description="Disordered" evidence="3">
    <location>
        <begin position="366"/>
        <end position="427"/>
    </location>
</feature>
<dbReference type="PANTHER" id="PTHR22604:SF105">
    <property type="entry name" value="TRANS-1,2-DIHYDROBENZENE-1,2-DIOL DEHYDROGENASE"/>
    <property type="match status" value="1"/>
</dbReference>
<accession>A0A285KUU7</accession>
<dbReference type="SUPFAM" id="SSF51735">
    <property type="entry name" value="NAD(P)-binding Rossmann-fold domains"/>
    <property type="match status" value="1"/>
</dbReference>
<dbReference type="Pfam" id="PF22725">
    <property type="entry name" value="GFO_IDH_MocA_C3"/>
    <property type="match status" value="1"/>
</dbReference>
<feature type="compositionally biased region" description="Low complexity" evidence="3">
    <location>
        <begin position="160"/>
        <end position="182"/>
    </location>
</feature>
<dbReference type="InterPro" id="IPR000683">
    <property type="entry name" value="Gfo/Idh/MocA-like_OxRdtase_N"/>
</dbReference>
<dbReference type="AlphaFoldDB" id="A0A285KUU7"/>
<name>A0A285KUU7_9ACTN</name>
<evidence type="ECO:0000256" key="2">
    <source>
        <dbReference type="ARBA" id="ARBA00023002"/>
    </source>
</evidence>
<dbReference type="InterPro" id="IPR036291">
    <property type="entry name" value="NAD(P)-bd_dom_sf"/>
</dbReference>
<dbReference type="InterPro" id="IPR050984">
    <property type="entry name" value="Gfo/Idh/MocA_domain"/>
</dbReference>
<reference evidence="6 7" key="1">
    <citation type="submission" date="2017-09" db="EMBL/GenBank/DDBJ databases">
        <authorList>
            <person name="Ehlers B."/>
            <person name="Leendertz F.H."/>
        </authorList>
    </citation>
    <scope>NUCLEOTIDE SEQUENCE [LARGE SCALE GENOMIC DNA]</scope>
    <source>
        <strain evidence="6 7">CGMCC 4.6857</strain>
    </source>
</reference>